<dbReference type="InterPro" id="IPR001753">
    <property type="entry name" value="Enoyl-CoA_hydra/iso"/>
</dbReference>
<name>A0A917SK30_9RHOB</name>
<dbReference type="GO" id="GO:0004300">
    <property type="term" value="F:enoyl-CoA hydratase activity"/>
    <property type="evidence" value="ECO:0007669"/>
    <property type="project" value="UniProtKB-EC"/>
</dbReference>
<organism evidence="9 10">
    <name type="scientific">Pseudooceanicola nanhaiensis</name>
    <dbReference type="NCBI Taxonomy" id="375761"/>
    <lineage>
        <taxon>Bacteria</taxon>
        <taxon>Pseudomonadati</taxon>
        <taxon>Pseudomonadota</taxon>
        <taxon>Alphaproteobacteria</taxon>
        <taxon>Rhodobacterales</taxon>
        <taxon>Paracoccaceae</taxon>
        <taxon>Pseudooceanicola</taxon>
    </lineage>
</organism>
<dbReference type="GO" id="GO:0016853">
    <property type="term" value="F:isomerase activity"/>
    <property type="evidence" value="ECO:0007669"/>
    <property type="project" value="UniProtKB-KW"/>
</dbReference>
<dbReference type="InterPro" id="IPR018376">
    <property type="entry name" value="Enoyl-CoA_hyd/isom_CS"/>
</dbReference>
<comment type="catalytic activity">
    <reaction evidence="6">
        <text>a (3S)-3-hydroxyacyl-CoA + NAD(+) = a 3-oxoacyl-CoA + NADH + H(+)</text>
        <dbReference type="Rhea" id="RHEA:22432"/>
        <dbReference type="ChEBI" id="CHEBI:15378"/>
        <dbReference type="ChEBI" id="CHEBI:57318"/>
        <dbReference type="ChEBI" id="CHEBI:57540"/>
        <dbReference type="ChEBI" id="CHEBI:57945"/>
        <dbReference type="ChEBI" id="CHEBI:90726"/>
        <dbReference type="EC" id="1.1.1.35"/>
    </reaction>
</comment>
<proteinExistence type="inferred from homology"/>
<dbReference type="Pfam" id="PF00378">
    <property type="entry name" value="ECH_1"/>
    <property type="match status" value="1"/>
</dbReference>
<dbReference type="SUPFAM" id="SSF51735">
    <property type="entry name" value="NAD(P)-binding Rossmann-fold domains"/>
    <property type="match status" value="1"/>
</dbReference>
<dbReference type="SUPFAM" id="SSF52096">
    <property type="entry name" value="ClpP/crotonase"/>
    <property type="match status" value="1"/>
</dbReference>
<reference evidence="9" key="1">
    <citation type="journal article" date="2014" name="Int. J. Syst. Evol. Microbiol.">
        <title>Complete genome sequence of Corynebacterium casei LMG S-19264T (=DSM 44701T), isolated from a smear-ripened cheese.</title>
        <authorList>
            <consortium name="US DOE Joint Genome Institute (JGI-PGF)"/>
            <person name="Walter F."/>
            <person name="Albersmeier A."/>
            <person name="Kalinowski J."/>
            <person name="Ruckert C."/>
        </authorList>
    </citation>
    <scope>NUCLEOTIDE SEQUENCE</scope>
    <source>
        <strain evidence="9">CGMCC 1.6293</strain>
    </source>
</reference>
<dbReference type="PANTHER" id="PTHR23309:SF49">
    <property type="entry name" value="PEROXISOMAL BIFUNCTIONAL ENZYME"/>
    <property type="match status" value="1"/>
</dbReference>
<dbReference type="Proteomes" id="UP000649829">
    <property type="component" value="Unassembled WGS sequence"/>
</dbReference>
<dbReference type="PANTHER" id="PTHR23309">
    <property type="entry name" value="3-HYDROXYACYL-COA DEHYROGENASE"/>
    <property type="match status" value="1"/>
</dbReference>
<dbReference type="InterPro" id="IPR008927">
    <property type="entry name" value="6-PGluconate_DH-like_C_sf"/>
</dbReference>
<dbReference type="CDD" id="cd06558">
    <property type="entry name" value="crotonase-like"/>
    <property type="match status" value="1"/>
</dbReference>
<reference evidence="9" key="2">
    <citation type="submission" date="2020-09" db="EMBL/GenBank/DDBJ databases">
        <authorList>
            <person name="Sun Q."/>
            <person name="Zhou Y."/>
        </authorList>
    </citation>
    <scope>NUCLEOTIDE SEQUENCE</scope>
    <source>
        <strain evidence="9">CGMCC 1.6293</strain>
    </source>
</reference>
<evidence type="ECO:0000256" key="6">
    <source>
        <dbReference type="ARBA" id="ARBA00049556"/>
    </source>
</evidence>
<dbReference type="Gene3D" id="3.90.226.10">
    <property type="entry name" value="2-enoyl-CoA Hydratase, Chain A, domain 1"/>
    <property type="match status" value="1"/>
</dbReference>
<evidence type="ECO:0000259" key="8">
    <source>
        <dbReference type="Pfam" id="PF02737"/>
    </source>
</evidence>
<evidence type="ECO:0000256" key="5">
    <source>
        <dbReference type="ARBA" id="ARBA00023268"/>
    </source>
</evidence>
<dbReference type="InterPro" id="IPR006176">
    <property type="entry name" value="3-OHacyl-CoA_DH_NAD-bd"/>
</dbReference>
<protein>
    <recommendedName>
        <fullName evidence="2">enoyl-CoA hydratase</fullName>
        <ecNumber evidence="2">4.2.1.17</ecNumber>
    </recommendedName>
</protein>
<evidence type="ECO:0000256" key="3">
    <source>
        <dbReference type="ARBA" id="ARBA00023235"/>
    </source>
</evidence>
<evidence type="ECO:0000256" key="1">
    <source>
        <dbReference type="ARBA" id="ARBA00008750"/>
    </source>
</evidence>
<comment type="similarity">
    <text evidence="7">Belongs to the enoyl-CoA hydratase/isomerase family.</text>
</comment>
<evidence type="ECO:0000313" key="9">
    <source>
        <dbReference type="EMBL" id="GGL86262.1"/>
    </source>
</evidence>
<gene>
    <name evidence="9" type="ORF">GCM10011534_05300</name>
</gene>
<dbReference type="EC" id="4.2.1.17" evidence="2"/>
<dbReference type="GO" id="GO:0003857">
    <property type="term" value="F:(3S)-3-hydroxyacyl-CoA dehydrogenase (NAD+) activity"/>
    <property type="evidence" value="ECO:0007669"/>
    <property type="project" value="UniProtKB-EC"/>
</dbReference>
<keyword evidence="10" id="KW-1185">Reference proteome</keyword>
<dbReference type="GO" id="GO:0070403">
    <property type="term" value="F:NAD+ binding"/>
    <property type="evidence" value="ECO:0007669"/>
    <property type="project" value="InterPro"/>
</dbReference>
<dbReference type="EMBL" id="BMLF01000001">
    <property type="protein sequence ID" value="GGL86262.1"/>
    <property type="molecule type" value="Genomic_DNA"/>
</dbReference>
<dbReference type="PROSITE" id="PS00166">
    <property type="entry name" value="ENOYL_COA_HYDRATASE"/>
    <property type="match status" value="1"/>
</dbReference>
<evidence type="ECO:0000256" key="4">
    <source>
        <dbReference type="ARBA" id="ARBA00023239"/>
    </source>
</evidence>
<feature type="domain" description="3-hydroxyacyl-CoA dehydrogenase NAD binding" evidence="8">
    <location>
        <begin position="311"/>
        <end position="473"/>
    </location>
</feature>
<dbReference type="InterPro" id="IPR029045">
    <property type="entry name" value="ClpP/crotonase-like_dom_sf"/>
</dbReference>
<keyword evidence="5" id="KW-0511">Multifunctional enzyme</keyword>
<dbReference type="Gene3D" id="1.10.1040.10">
    <property type="entry name" value="N-(1-d-carboxylethyl)-l-norvaline Dehydrogenase, domain 2"/>
    <property type="match status" value="2"/>
</dbReference>
<evidence type="ECO:0000313" key="10">
    <source>
        <dbReference type="Proteomes" id="UP000649829"/>
    </source>
</evidence>
<comment type="similarity">
    <text evidence="1">In the N-terminal section; belongs to the enoyl-CoA hydratase/isomerase family.</text>
</comment>
<dbReference type="InterPro" id="IPR013328">
    <property type="entry name" value="6PGD_dom2"/>
</dbReference>
<dbReference type="AlphaFoldDB" id="A0A917SK30"/>
<keyword evidence="4" id="KW-0456">Lyase</keyword>
<accession>A0A917SK30</accession>
<dbReference type="Gene3D" id="3.40.50.720">
    <property type="entry name" value="NAD(P)-binding Rossmann-like Domain"/>
    <property type="match status" value="1"/>
</dbReference>
<dbReference type="GO" id="GO:0006635">
    <property type="term" value="P:fatty acid beta-oxidation"/>
    <property type="evidence" value="ECO:0007669"/>
    <property type="project" value="TreeGrafter"/>
</dbReference>
<dbReference type="SUPFAM" id="SSF48179">
    <property type="entry name" value="6-phosphogluconate dehydrogenase C-terminal domain-like"/>
    <property type="match status" value="1"/>
</dbReference>
<keyword evidence="3" id="KW-0413">Isomerase</keyword>
<dbReference type="Pfam" id="PF02737">
    <property type="entry name" value="3HCDH_N"/>
    <property type="match status" value="1"/>
</dbReference>
<evidence type="ECO:0000256" key="2">
    <source>
        <dbReference type="ARBA" id="ARBA00012076"/>
    </source>
</evidence>
<evidence type="ECO:0000256" key="7">
    <source>
        <dbReference type="RuleBase" id="RU003707"/>
    </source>
</evidence>
<sequence>MRGHGRAEVAGTVRMHREGPVAVLLLDHPPAQILSQRARKGLMTALDRAEADPAIRAVIIGDASGGFPGQVNPREFGAPLAAPVPAALALRIESFPKPVVALLAGNVTGAGAELALAADARVAVPAARIGFADTLIGLPPSAGATQRLPRLIGAHHALTLMLTGRNYPVTSEVAQGIFDAIVPAAKAEAKAREIALALAEAPDRPRARDRTEGFADAGAYQAELARRRANAAPDDRMVAAVCRAVEAAQLFPFEAGLELEQEFFDEIAASDRARGLRHALIAETRVSAGIKAPPVALAGILALGPGAPALVATLAQRGIGVVVHEPDRHRAARFAAALRRALAARASLRAQTGAAGERPEDRVILQSDIAAMTTAELLLDLSPDDPAAKSAALVALAALPESDAPVLSATRHLDTANLAPRAARGRVIGLHLPGRSFPAHLAELVVTPGTTSRAHGRARRFMQQIRRIPVRVSASDGLAGPAMMGALLAAADALVRVGLDAGEIDAAMTGYGFARGPYAMLGEIAAMAHAEREARLGRAAGLSSLIARAGLKPGRDRCSGALQALVAEARAGRPAEHAHGWRASEVRTALLAALVNEGARLLADRVVARPLVLDVVMVQGYGFPRTQGGPMQAAETIGLGHLSQAMRVLAELDKSVWAPHPLIGDLMANGVGFSDLNG</sequence>
<dbReference type="InterPro" id="IPR036291">
    <property type="entry name" value="NAD(P)-bd_dom_sf"/>
</dbReference>
<comment type="caution">
    <text evidence="9">The sequence shown here is derived from an EMBL/GenBank/DDBJ whole genome shotgun (WGS) entry which is preliminary data.</text>
</comment>